<comment type="caution">
    <text evidence="1">The sequence shown here is derived from an EMBL/GenBank/DDBJ whole genome shotgun (WGS) entry which is preliminary data.</text>
</comment>
<dbReference type="InterPro" id="IPR025506">
    <property type="entry name" value="Abi_alpha"/>
</dbReference>
<proteinExistence type="predicted"/>
<evidence type="ECO:0000313" key="1">
    <source>
        <dbReference type="EMBL" id="OLY69684.1"/>
    </source>
</evidence>
<evidence type="ECO:0008006" key="3">
    <source>
        <dbReference type="Google" id="ProtNLM"/>
    </source>
</evidence>
<organism evidence="1 2">
    <name type="scientific">Citrobacter braakii</name>
    <dbReference type="NCBI Taxonomy" id="57706"/>
    <lineage>
        <taxon>Bacteria</taxon>
        <taxon>Pseudomonadati</taxon>
        <taxon>Pseudomonadota</taxon>
        <taxon>Gammaproteobacteria</taxon>
        <taxon>Enterobacterales</taxon>
        <taxon>Enterobacteriaceae</taxon>
        <taxon>Citrobacter</taxon>
        <taxon>Citrobacter freundii complex</taxon>
    </lineage>
</organism>
<dbReference type="Gene3D" id="3.30.110.190">
    <property type="match status" value="1"/>
</dbReference>
<protein>
    <recommendedName>
        <fullName evidence="3">DUF4393 domain-containing protein</fullName>
    </recommendedName>
</protein>
<gene>
    <name evidence="1" type="ORF">BWD41_10395</name>
</gene>
<accession>A0AA44RHS5</accession>
<dbReference type="AlphaFoldDB" id="A0AA44RHS5"/>
<name>A0AA44RHS5_CITBR</name>
<evidence type="ECO:0000313" key="2">
    <source>
        <dbReference type="Proteomes" id="UP000185597"/>
    </source>
</evidence>
<reference evidence="1 2" key="1">
    <citation type="submission" date="2017-01" db="EMBL/GenBank/DDBJ databases">
        <title>First report of the plasmid-mediated mcr-1 gene in Citrobacter freudii.</title>
        <authorList>
            <person name="Liu J."/>
            <person name="Yang Y."/>
            <person name="Li Y."/>
            <person name="Liu D."/>
            <person name="Tuo H."/>
            <person name="Davis M."/>
            <person name="Zhang A."/>
        </authorList>
    </citation>
    <scope>NUCLEOTIDE SEQUENCE [LARGE SCALE GENOMIC DNA]</scope>
    <source>
        <strain evidence="1 2">SCC4</strain>
    </source>
</reference>
<sequence>MELLQSVPKEVWLQLYNDAPRPMLKQFGRLGEDLIKTIRFVTFPLQYAAYAQDRIERGFVQALEKVDKEQRVLPPEGLALDIADKLKHHDTETLVGKLYVELLSASMNERRAHQAHPAFLPIISQLSADEAYFLLRLSENTPSLYVRERTNWLQVSPEQRESYLGNKSFPIEGTEVMLRDITLKPEELYYPENFYIYIEHLNELGLLEYSNEYSSKHRDQWRANTAGLYDMWFIQLTKFGRLFFQCCCAALENTKR</sequence>
<dbReference type="Pfam" id="PF14337">
    <property type="entry name" value="Abi_alpha"/>
    <property type="match status" value="1"/>
</dbReference>
<dbReference type="Proteomes" id="UP000185597">
    <property type="component" value="Unassembled WGS sequence"/>
</dbReference>
<dbReference type="EMBL" id="MTCP01000003">
    <property type="protein sequence ID" value="OLY69684.1"/>
    <property type="molecule type" value="Genomic_DNA"/>
</dbReference>